<evidence type="ECO:0000313" key="2">
    <source>
        <dbReference type="Proteomes" id="UP001589619"/>
    </source>
</evidence>
<comment type="caution">
    <text evidence="1">The sequence shown here is derived from an EMBL/GenBank/DDBJ whole genome shotgun (WGS) entry which is preliminary data.</text>
</comment>
<evidence type="ECO:0000313" key="1">
    <source>
        <dbReference type="EMBL" id="MFB9753976.1"/>
    </source>
</evidence>
<protein>
    <submittedName>
        <fullName evidence="1">Uncharacterized protein</fullName>
    </submittedName>
</protein>
<proteinExistence type="predicted"/>
<dbReference type="EMBL" id="JBHMAG010000013">
    <property type="protein sequence ID" value="MFB9753976.1"/>
    <property type="molecule type" value="Genomic_DNA"/>
</dbReference>
<dbReference type="RefSeq" id="WP_344915365.1">
    <property type="nucleotide sequence ID" value="NZ_BAAAYO010000014.1"/>
</dbReference>
<sequence>MSLISYPEDRRIAIQTYSFDDFRTFLGNIPAGILSSAIKMLPKRKGFRAGKDIDIRLRVYFARIERWDDKEWSLFSKLWILWTDSHARLKSLLNYQDENEFNSLVIKMIDNQDELLRILNNLVIGELAQDVIRDWIKFSPISMNVDSLWLVNLAPTPFTKKLQARLELLEERLVSNVKQSEEKMQKMVRGIDENVFAISKEFKEFSAIASILREETSVMAKKSQDIEKNVLELKGEIEALAKREAFPSNTYIHLTEQIGVINSQSIELVKQINEIELKLSRQEESYKGLDLKELLSNTLWDRQTTQVAVTTEKVNRLTIKEVEFILPPIQLASGQDAMIHLKNNLNSLGIKLADAKEIAFEVLAAVLTNQMVMFSGSMSMFAAEYCAASLCGSTVKVISVPFGQIDELISAEQLRQWLNDAESCHQPIAIILEGINRSAFEIYGSNLRKYIAEQIIGRANWNYPVIIMATLVTGPSVLSLSKEYLEIGPVFNTDCIGWSYKNIEPYVNGVIDSKLLLRTDMDISDYLEIEDLLPGGIIEHGSIIWRKTIAATYKMMIQLDPSFNFSSVNYGWLIPITSLHFKERMERPFDEIELDERSKSLIKYMAMEEL</sequence>
<reference evidence="1 2" key="1">
    <citation type="submission" date="2024-09" db="EMBL/GenBank/DDBJ databases">
        <authorList>
            <person name="Sun Q."/>
            <person name="Mori K."/>
        </authorList>
    </citation>
    <scope>NUCLEOTIDE SEQUENCE [LARGE SCALE GENOMIC DNA]</scope>
    <source>
        <strain evidence="1 2">JCM 12520</strain>
    </source>
</reference>
<name>A0ABV5W0A5_9BACL</name>
<dbReference type="Proteomes" id="UP001589619">
    <property type="component" value="Unassembled WGS sequence"/>
</dbReference>
<gene>
    <name evidence="1" type="ORF">ACFFNY_20595</name>
</gene>
<keyword evidence="2" id="KW-1185">Reference proteome</keyword>
<organism evidence="1 2">
    <name type="scientific">Paenibacillus hodogayensis</name>
    <dbReference type="NCBI Taxonomy" id="279208"/>
    <lineage>
        <taxon>Bacteria</taxon>
        <taxon>Bacillati</taxon>
        <taxon>Bacillota</taxon>
        <taxon>Bacilli</taxon>
        <taxon>Bacillales</taxon>
        <taxon>Paenibacillaceae</taxon>
        <taxon>Paenibacillus</taxon>
    </lineage>
</organism>
<accession>A0ABV5W0A5</accession>